<dbReference type="SMART" id="SM00546">
    <property type="entry name" value="CUE"/>
    <property type="match status" value="1"/>
</dbReference>
<dbReference type="AlphaFoldDB" id="A0AAV5A1W0"/>
<dbReference type="GO" id="GO:0043130">
    <property type="term" value="F:ubiquitin binding"/>
    <property type="evidence" value="ECO:0007669"/>
    <property type="project" value="InterPro"/>
</dbReference>
<name>A0AAV5A1W0_9AGAM</name>
<feature type="region of interest" description="Disordered" evidence="1">
    <location>
        <begin position="178"/>
        <end position="208"/>
    </location>
</feature>
<dbReference type="PROSITE" id="PS51140">
    <property type="entry name" value="CUE"/>
    <property type="match status" value="1"/>
</dbReference>
<dbReference type="Proteomes" id="UP001050691">
    <property type="component" value="Unassembled WGS sequence"/>
</dbReference>
<keyword evidence="2" id="KW-0812">Transmembrane</keyword>
<dbReference type="EMBL" id="BPWL01000002">
    <property type="protein sequence ID" value="GJJ07208.1"/>
    <property type="molecule type" value="Genomic_DNA"/>
</dbReference>
<feature type="domain" description="CUE" evidence="3">
    <location>
        <begin position="236"/>
        <end position="278"/>
    </location>
</feature>
<dbReference type="Pfam" id="PF02845">
    <property type="entry name" value="CUE"/>
    <property type="match status" value="1"/>
</dbReference>
<evidence type="ECO:0000313" key="5">
    <source>
        <dbReference type="Proteomes" id="UP001050691"/>
    </source>
</evidence>
<evidence type="ECO:0000313" key="4">
    <source>
        <dbReference type="EMBL" id="GJJ07208.1"/>
    </source>
</evidence>
<sequence>MSFANAPISKGLMMGLGAITLMSSLFDIKHYFHLQFSPHLTRHHQSFITVSSILSSALSFITLFGLQRTNINVIPAGPISILFSILYQYYRLVPPAYSFQIFMLKFSNKAFLYVLAYQLAMSQLPGSAAAAVIGILTGQLYRSDILGLRNYRLPIFIQRLGVSLLPYIGSTRPARRSNIAMPEGHSGENDETITTAPSQTRNETDTTNATEVGRSVMSQWVNQLTGQASASGIRVPTEAEISQITTMFPDLPRESVVLVLQRSTNVEEAVETLLAANNS</sequence>
<protein>
    <recommendedName>
        <fullName evidence="3">CUE domain-containing protein</fullName>
    </recommendedName>
</protein>
<keyword evidence="2" id="KW-0472">Membrane</keyword>
<evidence type="ECO:0000256" key="2">
    <source>
        <dbReference type="SAM" id="Phobius"/>
    </source>
</evidence>
<keyword evidence="2" id="KW-1133">Transmembrane helix</keyword>
<feature type="transmembrane region" description="Helical" evidence="2">
    <location>
        <begin position="12"/>
        <end position="32"/>
    </location>
</feature>
<comment type="caution">
    <text evidence="4">The sequence shown here is derived from an EMBL/GenBank/DDBJ whole genome shotgun (WGS) entry which is preliminary data.</text>
</comment>
<feature type="transmembrane region" description="Helical" evidence="2">
    <location>
        <begin position="44"/>
        <end position="66"/>
    </location>
</feature>
<dbReference type="InterPro" id="IPR003892">
    <property type="entry name" value="CUE"/>
</dbReference>
<gene>
    <name evidence="4" type="ORF">Clacol_001408</name>
</gene>
<organism evidence="4 5">
    <name type="scientific">Clathrus columnatus</name>
    <dbReference type="NCBI Taxonomy" id="1419009"/>
    <lineage>
        <taxon>Eukaryota</taxon>
        <taxon>Fungi</taxon>
        <taxon>Dikarya</taxon>
        <taxon>Basidiomycota</taxon>
        <taxon>Agaricomycotina</taxon>
        <taxon>Agaricomycetes</taxon>
        <taxon>Phallomycetidae</taxon>
        <taxon>Phallales</taxon>
        <taxon>Clathraceae</taxon>
        <taxon>Clathrus</taxon>
    </lineage>
</organism>
<feature type="transmembrane region" description="Helical" evidence="2">
    <location>
        <begin position="73"/>
        <end position="90"/>
    </location>
</feature>
<keyword evidence="5" id="KW-1185">Reference proteome</keyword>
<accession>A0AAV5A1W0</accession>
<reference evidence="4" key="1">
    <citation type="submission" date="2021-10" db="EMBL/GenBank/DDBJ databases">
        <title>De novo Genome Assembly of Clathrus columnatus (Basidiomycota, Fungi) Using Illumina and Nanopore Sequence Data.</title>
        <authorList>
            <person name="Ogiso-Tanaka E."/>
            <person name="Itagaki H."/>
            <person name="Hosoya T."/>
            <person name="Hosaka K."/>
        </authorList>
    </citation>
    <scope>NUCLEOTIDE SEQUENCE</scope>
    <source>
        <strain evidence="4">MO-923</strain>
    </source>
</reference>
<evidence type="ECO:0000259" key="3">
    <source>
        <dbReference type="PROSITE" id="PS51140"/>
    </source>
</evidence>
<evidence type="ECO:0000256" key="1">
    <source>
        <dbReference type="SAM" id="MobiDB-lite"/>
    </source>
</evidence>
<proteinExistence type="predicted"/>
<feature type="transmembrane region" description="Helical" evidence="2">
    <location>
        <begin position="110"/>
        <end position="136"/>
    </location>
</feature>
<feature type="compositionally biased region" description="Polar residues" evidence="1">
    <location>
        <begin position="192"/>
        <end position="208"/>
    </location>
</feature>